<accession>U9UHD9</accession>
<sequence>GKRNTFRDGFLVVKTEKDKNGKDKSLLILGVPWQHQAGWEPIMKGEFTSLRVKELKLALEYGLIIAKETRDLFQQSRAISSKGQGQKMPRNNKLVKLSTSRKHPSDNEK</sequence>
<evidence type="ECO:0000256" key="1">
    <source>
        <dbReference type="SAM" id="MobiDB-lite"/>
    </source>
</evidence>
<dbReference type="AlphaFoldDB" id="U9UHD9"/>
<protein>
    <submittedName>
        <fullName evidence="2">Uncharacterized protein</fullName>
    </submittedName>
</protein>
<dbReference type="EMBL" id="KI282382">
    <property type="protein sequence ID" value="ESA15006.1"/>
    <property type="molecule type" value="Genomic_DNA"/>
</dbReference>
<proteinExistence type="predicted"/>
<dbReference type="HOGENOM" id="CLU_2190309_0_0_1"/>
<name>U9UHD9_RHIID</name>
<evidence type="ECO:0000313" key="2">
    <source>
        <dbReference type="EMBL" id="ESA15006.1"/>
    </source>
</evidence>
<feature type="region of interest" description="Disordered" evidence="1">
    <location>
        <begin position="77"/>
        <end position="109"/>
    </location>
</feature>
<organism evidence="2">
    <name type="scientific">Rhizophagus irregularis (strain DAOM 181602 / DAOM 197198 / MUCL 43194)</name>
    <name type="common">Arbuscular mycorrhizal fungus</name>
    <name type="synonym">Glomus intraradices</name>
    <dbReference type="NCBI Taxonomy" id="747089"/>
    <lineage>
        <taxon>Eukaryota</taxon>
        <taxon>Fungi</taxon>
        <taxon>Fungi incertae sedis</taxon>
        <taxon>Mucoromycota</taxon>
        <taxon>Glomeromycotina</taxon>
        <taxon>Glomeromycetes</taxon>
        <taxon>Glomerales</taxon>
        <taxon>Glomeraceae</taxon>
        <taxon>Rhizophagus</taxon>
    </lineage>
</organism>
<reference evidence="2" key="1">
    <citation type="submission" date="2013-07" db="EMBL/GenBank/DDBJ databases">
        <title>The genome of an arbuscular mycorrhizal fungus provides insights into the evolution of the oldest plant symbiosis.</title>
        <authorList>
            <consortium name="DOE Joint Genome Institute"/>
            <person name="Tisserant E."/>
            <person name="Malbreil M."/>
            <person name="Kuo A."/>
            <person name="Kohler A."/>
            <person name="Symeonidi A."/>
            <person name="Balestrini R."/>
            <person name="Charron P."/>
            <person name="Duensing N."/>
            <person name="Frei-dit-Frey N."/>
            <person name="Gianinazzi-Pearson V."/>
            <person name="Gilbert B."/>
            <person name="Handa Y."/>
            <person name="Hijri M."/>
            <person name="Kaul R."/>
            <person name="Kawaguchi M."/>
            <person name="Krajinski F."/>
            <person name="Lammers P."/>
            <person name="Lapierre D."/>
            <person name="Masclaux F.G."/>
            <person name="Murat C."/>
            <person name="Morin E."/>
            <person name="Ndikumana S."/>
            <person name="Pagni M."/>
            <person name="Petitpierre D."/>
            <person name="Requena N."/>
            <person name="Rosikiewicz P."/>
            <person name="Riley R."/>
            <person name="Saito K."/>
            <person name="San Clemente H."/>
            <person name="Shapiro H."/>
            <person name="van Tuinen D."/>
            <person name="Becard G."/>
            <person name="Bonfante P."/>
            <person name="Paszkowski U."/>
            <person name="Shachar-Hill Y."/>
            <person name="Young J.P."/>
            <person name="Sanders I.R."/>
            <person name="Henrissat B."/>
            <person name="Rensing S.A."/>
            <person name="Grigoriev I.V."/>
            <person name="Corradi N."/>
            <person name="Roux C."/>
            <person name="Martin F."/>
        </authorList>
    </citation>
    <scope>NUCLEOTIDE SEQUENCE</scope>
    <source>
        <strain evidence="2">DAOM 197198</strain>
    </source>
</reference>
<gene>
    <name evidence="2" type="ORF">GLOINDRAFT_322433</name>
</gene>
<feature type="non-terminal residue" evidence="2">
    <location>
        <position position="1"/>
    </location>
</feature>